<dbReference type="InterPro" id="IPR017972">
    <property type="entry name" value="Cyt_P450_CS"/>
</dbReference>
<dbReference type="Gene3D" id="1.10.630.10">
    <property type="entry name" value="Cytochrome P450"/>
    <property type="match status" value="3"/>
</dbReference>
<keyword evidence="3 15" id="KW-0349">Heme</keyword>
<comment type="catalytic activity">
    <reaction evidence="13">
        <text>testosterone + 3 reduced [NADPH--hemoprotein reductase] + 3 O2 = 17beta-estradiol + formate + 3 oxidized [NADPH--hemoprotein reductase] + 4 H2O + 4 H(+)</text>
        <dbReference type="Rhea" id="RHEA:38191"/>
        <dbReference type="Rhea" id="RHEA-COMP:11964"/>
        <dbReference type="Rhea" id="RHEA-COMP:11965"/>
        <dbReference type="ChEBI" id="CHEBI:15377"/>
        <dbReference type="ChEBI" id="CHEBI:15378"/>
        <dbReference type="ChEBI" id="CHEBI:15379"/>
        <dbReference type="ChEBI" id="CHEBI:15740"/>
        <dbReference type="ChEBI" id="CHEBI:16469"/>
        <dbReference type="ChEBI" id="CHEBI:17347"/>
        <dbReference type="ChEBI" id="CHEBI:57618"/>
        <dbReference type="ChEBI" id="CHEBI:58210"/>
        <dbReference type="EC" id="1.14.14.14"/>
    </reaction>
</comment>
<dbReference type="EC" id="1.14.14.14" evidence="10"/>
<evidence type="ECO:0000256" key="9">
    <source>
        <dbReference type="ARBA" id="ARBA00037202"/>
    </source>
</evidence>
<comment type="function">
    <text evidence="9">Catalyzes the formation of aromatic C18 estrogens from C19 androgens.</text>
</comment>
<evidence type="ECO:0000256" key="1">
    <source>
        <dbReference type="ARBA" id="ARBA00004586"/>
    </source>
</evidence>
<evidence type="ECO:0000256" key="14">
    <source>
        <dbReference type="ARBA" id="ARBA00048642"/>
    </source>
</evidence>
<evidence type="ECO:0000256" key="7">
    <source>
        <dbReference type="ARBA" id="ARBA00023033"/>
    </source>
</evidence>
<keyword evidence="18" id="KW-1185">Reference proteome</keyword>
<evidence type="ECO:0000313" key="17">
    <source>
        <dbReference type="EMBL" id="KAK3551642.1"/>
    </source>
</evidence>
<feature type="binding site" description="axial binding residue" evidence="15">
    <location>
        <position position="949"/>
    </location>
    <ligand>
        <name>heme</name>
        <dbReference type="ChEBI" id="CHEBI:30413"/>
    </ligand>
    <ligandPart>
        <name>Fe</name>
        <dbReference type="ChEBI" id="CHEBI:18248"/>
    </ligandPart>
</feature>
<reference evidence="17" key="1">
    <citation type="submission" date="2023-06" db="EMBL/GenBank/DDBJ databases">
        <title>Male Hemibagrus guttatus genome.</title>
        <authorList>
            <person name="Bian C."/>
        </authorList>
    </citation>
    <scope>NUCLEOTIDE SEQUENCE</scope>
    <source>
        <strain evidence="17">Male_cb2023</strain>
        <tissue evidence="17">Muscle</tissue>
    </source>
</reference>
<evidence type="ECO:0000313" key="18">
    <source>
        <dbReference type="Proteomes" id="UP001274896"/>
    </source>
</evidence>
<evidence type="ECO:0000256" key="4">
    <source>
        <dbReference type="ARBA" id="ARBA00022723"/>
    </source>
</evidence>
<evidence type="ECO:0000256" key="12">
    <source>
        <dbReference type="ARBA" id="ARBA00043174"/>
    </source>
</evidence>
<dbReference type="PRINTS" id="PR00385">
    <property type="entry name" value="P450"/>
</dbReference>
<evidence type="ECO:0000256" key="10">
    <source>
        <dbReference type="ARBA" id="ARBA00038885"/>
    </source>
</evidence>
<evidence type="ECO:0000256" key="8">
    <source>
        <dbReference type="ARBA" id="ARBA00023136"/>
    </source>
</evidence>
<name>A0AAE0VED7_9TELE</name>
<evidence type="ECO:0000256" key="2">
    <source>
        <dbReference type="ARBA" id="ARBA00010617"/>
    </source>
</evidence>
<evidence type="ECO:0000256" key="11">
    <source>
        <dbReference type="ARBA" id="ARBA00042499"/>
    </source>
</evidence>
<comment type="caution">
    <text evidence="17">The sequence shown here is derived from an EMBL/GenBank/DDBJ whole genome shotgun (WGS) entry which is preliminary data.</text>
</comment>
<evidence type="ECO:0000256" key="6">
    <source>
        <dbReference type="ARBA" id="ARBA00023004"/>
    </source>
</evidence>
<dbReference type="SUPFAM" id="SSF48264">
    <property type="entry name" value="Cytochrome P450"/>
    <property type="match status" value="3"/>
</dbReference>
<proteinExistence type="inferred from homology"/>
<keyword evidence="7" id="KW-0503">Monooxygenase</keyword>
<dbReference type="GO" id="GO:0070330">
    <property type="term" value="F:aromatase activity"/>
    <property type="evidence" value="ECO:0007669"/>
    <property type="project" value="UniProtKB-EC"/>
</dbReference>
<comment type="catalytic activity">
    <reaction evidence="14">
        <text>androst-4-ene-3,17-dione + 3 reduced [NADPH--hemoprotein reductase] + 3 O2 = estrone + formate + 3 oxidized [NADPH--hemoprotein reductase] + 4 H2O + 4 H(+)</text>
        <dbReference type="Rhea" id="RHEA:38195"/>
        <dbReference type="Rhea" id="RHEA-COMP:11964"/>
        <dbReference type="Rhea" id="RHEA-COMP:11965"/>
        <dbReference type="ChEBI" id="CHEBI:15377"/>
        <dbReference type="ChEBI" id="CHEBI:15378"/>
        <dbReference type="ChEBI" id="CHEBI:15379"/>
        <dbReference type="ChEBI" id="CHEBI:15740"/>
        <dbReference type="ChEBI" id="CHEBI:16422"/>
        <dbReference type="ChEBI" id="CHEBI:17263"/>
        <dbReference type="ChEBI" id="CHEBI:57618"/>
        <dbReference type="ChEBI" id="CHEBI:58210"/>
        <dbReference type="EC" id="1.14.14.14"/>
    </reaction>
</comment>
<dbReference type="PRINTS" id="PR00463">
    <property type="entry name" value="EP450I"/>
</dbReference>
<keyword evidence="5" id="KW-0256">Endoplasmic reticulum</keyword>
<comment type="subcellular location">
    <subcellularLocation>
        <location evidence="1">Endoplasmic reticulum membrane</location>
    </subcellularLocation>
</comment>
<dbReference type="Pfam" id="PF00067">
    <property type="entry name" value="p450"/>
    <property type="match status" value="3"/>
</dbReference>
<dbReference type="GO" id="GO:0005789">
    <property type="term" value="C:endoplasmic reticulum membrane"/>
    <property type="evidence" value="ECO:0007669"/>
    <property type="project" value="UniProtKB-SubCell"/>
</dbReference>
<evidence type="ECO:0000256" key="15">
    <source>
        <dbReference type="PIRSR" id="PIRSR602401-1"/>
    </source>
</evidence>
<organism evidence="17 18">
    <name type="scientific">Hemibagrus guttatus</name>
    <dbReference type="NCBI Taxonomy" id="175788"/>
    <lineage>
        <taxon>Eukaryota</taxon>
        <taxon>Metazoa</taxon>
        <taxon>Chordata</taxon>
        <taxon>Craniata</taxon>
        <taxon>Vertebrata</taxon>
        <taxon>Euteleostomi</taxon>
        <taxon>Actinopterygii</taxon>
        <taxon>Neopterygii</taxon>
        <taxon>Teleostei</taxon>
        <taxon>Ostariophysi</taxon>
        <taxon>Siluriformes</taxon>
        <taxon>Bagridae</taxon>
        <taxon>Hemibagrus</taxon>
    </lineage>
</organism>
<protein>
    <recommendedName>
        <fullName evidence="10">aromatase</fullName>
        <ecNumber evidence="10">1.14.14.14</ecNumber>
    </recommendedName>
    <alternativeName>
        <fullName evidence="12">Cytochrome P-450AROM</fullName>
    </alternativeName>
    <alternativeName>
        <fullName evidence="11">Estrogen synthase</fullName>
    </alternativeName>
</protein>
<feature type="transmembrane region" description="Helical" evidence="16">
    <location>
        <begin position="499"/>
        <end position="521"/>
    </location>
</feature>
<keyword evidence="7" id="KW-0560">Oxidoreductase</keyword>
<dbReference type="CDD" id="cd20678">
    <property type="entry name" value="CYP4B-like"/>
    <property type="match status" value="2"/>
</dbReference>
<keyword evidence="6 15" id="KW-0408">Iron</keyword>
<keyword evidence="16" id="KW-1133">Transmembrane helix</keyword>
<dbReference type="EMBL" id="JAUCMX010000003">
    <property type="protein sequence ID" value="KAK3551642.1"/>
    <property type="molecule type" value="Genomic_DNA"/>
</dbReference>
<gene>
    <name evidence="17" type="ORF">QTP70_020842</name>
</gene>
<dbReference type="Proteomes" id="UP001274896">
    <property type="component" value="Unassembled WGS sequence"/>
</dbReference>
<keyword evidence="8 16" id="KW-0472">Membrane</keyword>
<comment type="similarity">
    <text evidence="2">Belongs to the cytochrome P450 family.</text>
</comment>
<dbReference type="PANTHER" id="PTHR24291">
    <property type="entry name" value="CYTOCHROME P450 FAMILY 4"/>
    <property type="match status" value="1"/>
</dbReference>
<evidence type="ECO:0000256" key="16">
    <source>
        <dbReference type="SAM" id="Phobius"/>
    </source>
</evidence>
<sequence>MELFNYFAKLTPFNLEVFRFYHVFAVVCIIYISAVLIKWSIKRKRWMRALEQFPGPPGHWLLGHATQFKQDGTDLEKIPKWGEQYPFAFPIQFSPDMIFLFVHHPSYVKPILATTEPKDDFGYRFLIPWIGEGLLVSAGQKWFHHRRLLTPGFHYDILKPYVNIMADSANIMLDKWEVYAKTGQTFELFQHVSLMTLDSIMKCAFSCQSSCQTESRTNPYIKAVYELCYLVNLRFRVFPYHNDIIFHMSPHGYRYRKACKIAHTHTDEVIRQRREILNKKKNQNDAQEKRYLDFLDILLCARDEQQQGLSDEAIRAEVDTFMFEGHDTTASGISWIFYNMACNPDHQQKCREEIQQVLMGKDTIEWEDLSKIPYTTMCIKESLRMYPPVPEIGRMLSKPITFFDGRTAPAGCVIGINIYGIHHNPTVWENPKVFDPLRFLPENTAKRSPHAFVPFSAGPRNCIGQNFAMNEMKVVVALTLRKYVLIKDPDHTPKMIPRLVLRSLNVVCIIYISAVLIKWSIKRKRWMRALEQFPGPPGHWLLGHIPEIDHVVLQFKQDGTDLEKIPKWGEQYPFAFPIQFSPDILFLFVHHPTYVKPILATTGPKDDFGYRFLISWIGEGLLVSAGQKWFRHRRLLTPGFHYDILKPYVNLMAESANVMLDKWEVYAKTGQTFELFQHVSLMTLDSIMKCAFSCQSSCQTERTNPYIKAVYELCYLVNLRFRVFPYHNDIIFHMSPHGYRYRKACKIAHNHTDEVIRQRREILNKKKKNQNDAQEKRYLDFLDILLCAHDEQQQGLSDEAIRAEVDTFMFEGHDTTASGISWIFYSMACNPEHQQKCREEIQQVLMGKDTIEWEDLSKIPYTTMCIKESLRMYPPVPGTGRKLSQPITFFDGRTAPAGCVIGISIYGIHHNPTVWENPKVFDPLRFLPENTAKRSPHAFVPFSAGPRNCIGQNFAMNEMKVVVALTLRKYVLIKDPDHTPKMIPRLVLRSLNGMAAHLSGGARPLSLRHGVRCEVSSEVSVEQVLMAVGESVGCENIVSVSRMNKAVVVFFKDRELVHQLIEGGIRFKQDGTDLEKIPKWGEQYPFAYPLQYSPNSVFLFVHHPIYVKPILATTGEGLLVSAGQKWFRHRRLLTPGFHYDILKPYVNLIADSANSMLDKWEVYAKTGQTFELFQHVSLMTLDSIMKCAFSCQSSCQTESRTNPYIKAVYELCDLVNLRFRVFPYHNDIIFHMSPHGYRYRRACKIAHTHTDEVIRQRREILNKKKKNQDDAQKKRYLDFLDILLCARDEQQQGLSDEAIRAEVDTFMFEGHDTTASGISWIFYSMACNPEHQRKCREEIQQVLMGKDTIEWEDLSKIPYTTMCIKESLRMYPPVPGTGRKLSQPITFFDGRTAPAGQLIAISIYGIHHNPTVWENPKVFDPLRFLPENTAKRSPHAFVPFSAGPRNCIGQNFAMNEMKVVVALTLRKYVLIKDPDHTPKMIPRLVLRSLNGIHLKIKLVEN</sequence>
<evidence type="ECO:0000256" key="13">
    <source>
        <dbReference type="ARBA" id="ARBA00047938"/>
    </source>
</evidence>
<keyword evidence="16" id="KW-0812">Transmembrane</keyword>
<evidence type="ECO:0000256" key="3">
    <source>
        <dbReference type="ARBA" id="ARBA00022617"/>
    </source>
</evidence>
<dbReference type="GO" id="GO:0020037">
    <property type="term" value="F:heme binding"/>
    <property type="evidence" value="ECO:0007669"/>
    <property type="project" value="InterPro"/>
</dbReference>
<evidence type="ECO:0000256" key="5">
    <source>
        <dbReference type="ARBA" id="ARBA00022824"/>
    </source>
</evidence>
<accession>A0AAE0VED7</accession>
<dbReference type="PANTHER" id="PTHR24291:SF201">
    <property type="entry name" value="CYTOCHROME P450, FAMILY 4, SUBFAMILY B, POLYPEPTIDE 7"/>
    <property type="match status" value="1"/>
</dbReference>
<dbReference type="InterPro" id="IPR002401">
    <property type="entry name" value="Cyt_P450_E_grp-I"/>
</dbReference>
<dbReference type="FunFam" id="1.10.630.10:FF:000005">
    <property type="entry name" value="cytochrome P450 4F22 isoform X2"/>
    <property type="match status" value="3"/>
</dbReference>
<comment type="cofactor">
    <cofactor evidence="15">
        <name>heme</name>
        <dbReference type="ChEBI" id="CHEBI:30413"/>
    </cofactor>
</comment>
<dbReference type="InterPro" id="IPR036396">
    <property type="entry name" value="Cyt_P450_sf"/>
</dbReference>
<keyword evidence="4 15" id="KW-0479">Metal-binding</keyword>
<dbReference type="PROSITE" id="PS00086">
    <property type="entry name" value="CYTOCHROME_P450"/>
    <property type="match status" value="3"/>
</dbReference>
<feature type="transmembrane region" description="Helical" evidence="16">
    <location>
        <begin position="20"/>
        <end position="41"/>
    </location>
</feature>
<dbReference type="GO" id="GO:0005506">
    <property type="term" value="F:iron ion binding"/>
    <property type="evidence" value="ECO:0007669"/>
    <property type="project" value="InterPro"/>
</dbReference>
<dbReference type="InterPro" id="IPR050196">
    <property type="entry name" value="Cytochrome_P450_Monoox"/>
</dbReference>
<dbReference type="InterPro" id="IPR001128">
    <property type="entry name" value="Cyt_P450"/>
</dbReference>